<dbReference type="EMBL" id="FMWD01000007">
    <property type="protein sequence ID" value="SCZ62992.1"/>
    <property type="molecule type" value="Genomic_DNA"/>
</dbReference>
<dbReference type="GO" id="GO:0061504">
    <property type="term" value="P:cyclic threonylcarbamoyladenosine biosynthetic process"/>
    <property type="evidence" value="ECO:0007669"/>
    <property type="project" value="TreeGrafter"/>
</dbReference>
<dbReference type="GO" id="GO:0061503">
    <property type="term" value="F:tRNA threonylcarbamoyladenosine dehydratase"/>
    <property type="evidence" value="ECO:0007669"/>
    <property type="project" value="TreeGrafter"/>
</dbReference>
<dbReference type="GO" id="GO:0008641">
    <property type="term" value="F:ubiquitin-like modifier activating enzyme activity"/>
    <property type="evidence" value="ECO:0007669"/>
    <property type="project" value="InterPro"/>
</dbReference>
<proteinExistence type="predicted"/>
<dbReference type="InterPro" id="IPR045886">
    <property type="entry name" value="ThiF/MoeB/HesA"/>
</dbReference>
<dbReference type="PANTHER" id="PTHR43267:SF1">
    <property type="entry name" value="TRNA THREONYLCARBAMOYLADENOSINE DEHYDRATASE"/>
    <property type="match status" value="1"/>
</dbReference>
<dbReference type="Proteomes" id="UP000199648">
    <property type="component" value="Unassembled WGS sequence"/>
</dbReference>
<evidence type="ECO:0000259" key="1">
    <source>
        <dbReference type="Pfam" id="PF00899"/>
    </source>
</evidence>
<organism evidence="2 3">
    <name type="scientific">Thiohalomonas denitrificans</name>
    <dbReference type="NCBI Taxonomy" id="415747"/>
    <lineage>
        <taxon>Bacteria</taxon>
        <taxon>Pseudomonadati</taxon>
        <taxon>Pseudomonadota</taxon>
        <taxon>Gammaproteobacteria</taxon>
        <taxon>Thiohalomonadales</taxon>
        <taxon>Thiohalomonadaceae</taxon>
        <taxon>Thiohalomonas</taxon>
    </lineage>
</organism>
<dbReference type="AlphaFoldDB" id="A0A1G5QMN8"/>
<protein>
    <submittedName>
        <fullName evidence="2">tRNA A37 threonylcarbamoyladenosine dehydratase</fullName>
    </submittedName>
</protein>
<sequence>MVRLKVCILSHLQSKTYRYVSMDPLFQRTAIILGEAGILRLRRAHILVAGLGGVGSYAVEALARAGIGRLTLIDHDIVAGSNLNRQLPALCSTVGRLKTDVMAERVADINPHCDVQLIKRFIRSDDVDELLVGSYDFVIDAIDSLNCKVSLLMAAHERRIPVISSMGAGGKLDPSRIVVGDVMDTDNCPLARVIRKRLRRRGAGRGIGAVWSNEPSCAPLPPEPTESGRDRAVNGTISYLPALFGLTLAGTVIQRLVKS</sequence>
<accession>A0A1G5QMN8</accession>
<dbReference type="Gene3D" id="3.40.50.720">
    <property type="entry name" value="NAD(P)-binding Rossmann-like Domain"/>
    <property type="match status" value="1"/>
</dbReference>
<evidence type="ECO:0000313" key="2">
    <source>
        <dbReference type="EMBL" id="SCZ62992.1"/>
    </source>
</evidence>
<dbReference type="Pfam" id="PF00899">
    <property type="entry name" value="ThiF"/>
    <property type="match status" value="1"/>
</dbReference>
<keyword evidence="3" id="KW-1185">Reference proteome</keyword>
<dbReference type="InterPro" id="IPR000594">
    <property type="entry name" value="ThiF_NAD_FAD-bd"/>
</dbReference>
<dbReference type="PANTHER" id="PTHR43267">
    <property type="entry name" value="TRNA THREONYLCARBAMOYLADENOSINE DEHYDRATASE"/>
    <property type="match status" value="1"/>
</dbReference>
<dbReference type="CDD" id="cd00755">
    <property type="entry name" value="YgdL_like"/>
    <property type="match status" value="1"/>
</dbReference>
<dbReference type="InterPro" id="IPR035985">
    <property type="entry name" value="Ubiquitin-activating_enz"/>
</dbReference>
<gene>
    <name evidence="2" type="ORF">SAMN03097708_02400</name>
</gene>
<dbReference type="STRING" id="415747.SAMN03097708_02400"/>
<dbReference type="SUPFAM" id="SSF69572">
    <property type="entry name" value="Activating enzymes of the ubiquitin-like proteins"/>
    <property type="match status" value="1"/>
</dbReference>
<evidence type="ECO:0000313" key="3">
    <source>
        <dbReference type="Proteomes" id="UP000199648"/>
    </source>
</evidence>
<reference evidence="2 3" key="1">
    <citation type="submission" date="2016-10" db="EMBL/GenBank/DDBJ databases">
        <authorList>
            <person name="de Groot N.N."/>
        </authorList>
    </citation>
    <scope>NUCLEOTIDE SEQUENCE [LARGE SCALE GENOMIC DNA]</scope>
    <source>
        <strain evidence="2 3">HLD2</strain>
    </source>
</reference>
<name>A0A1G5QMN8_9GAMM</name>
<feature type="domain" description="THIF-type NAD/FAD binding fold" evidence="1">
    <location>
        <begin position="30"/>
        <end position="257"/>
    </location>
</feature>